<dbReference type="KEGG" id="bpg:Bathy04g03460"/>
<protein>
    <submittedName>
        <fullName evidence="2">Uncharacterized protein</fullName>
    </submittedName>
</protein>
<sequence>MAFTPSVLQQSSSSTTTTTTRAAICASSSSSKKSSNLAVRRTSRGRKVTATVMASSSNKVEPAIIIGGGRVGQALFDMGVEGDVIVKRDDEFPSSPSSGPIFVCTRNDVLETVIEKTPANRREDLIFMQNGYLDSFLQSKGLEKNTQALIYFAVAKFGEKPTDGVTSVNPEGLTAVTGKWSDQVAARFHNGDLSCHVKDAAKYRASMLEKLIWISAFMLVGAQHPGATVGDVATTHKSEVEGLIKELVQGVADINDVTFEAGTLERLLAYADSVAHFPTAVKEFEWRNGFFYNLSTQTMQQSKDDPFPKHTAMLKAINAI</sequence>
<dbReference type="EMBL" id="FO082275">
    <property type="protein sequence ID" value="CCO16278.1"/>
    <property type="molecule type" value="Genomic_DNA"/>
</dbReference>
<dbReference type="OrthoDB" id="38730at2759"/>
<evidence type="ECO:0000313" key="3">
    <source>
        <dbReference type="Proteomes" id="UP000198341"/>
    </source>
</evidence>
<keyword evidence="3" id="KW-1185">Reference proteome</keyword>
<feature type="compositionally biased region" description="Polar residues" evidence="1">
    <location>
        <begin position="1"/>
        <end position="10"/>
    </location>
</feature>
<dbReference type="AlphaFoldDB" id="K8F412"/>
<dbReference type="RefSeq" id="XP_007513753.1">
    <property type="nucleotide sequence ID" value="XM_007513691.1"/>
</dbReference>
<accession>K8F412</accession>
<dbReference type="PANTHER" id="PTHR34044:SF1">
    <property type="entry name" value="NUCLEAR PROTEIN"/>
    <property type="match status" value="1"/>
</dbReference>
<feature type="compositionally biased region" description="Low complexity" evidence="1">
    <location>
        <begin position="11"/>
        <end position="21"/>
    </location>
</feature>
<dbReference type="STRING" id="41875.K8F412"/>
<gene>
    <name evidence="2" type="ORF">Bathy04g03460</name>
</gene>
<organism evidence="2 3">
    <name type="scientific">Bathycoccus prasinos</name>
    <dbReference type="NCBI Taxonomy" id="41875"/>
    <lineage>
        <taxon>Eukaryota</taxon>
        <taxon>Viridiplantae</taxon>
        <taxon>Chlorophyta</taxon>
        <taxon>Mamiellophyceae</taxon>
        <taxon>Mamiellales</taxon>
        <taxon>Bathycoccaceae</taxon>
        <taxon>Bathycoccus</taxon>
    </lineage>
</organism>
<dbReference type="PANTHER" id="PTHR34044">
    <property type="entry name" value="NUCLEAR PROTEIN"/>
    <property type="match status" value="1"/>
</dbReference>
<name>K8F412_9CHLO</name>
<proteinExistence type="predicted"/>
<evidence type="ECO:0000313" key="2">
    <source>
        <dbReference type="EMBL" id="CCO16278.1"/>
    </source>
</evidence>
<reference evidence="2 3" key="1">
    <citation type="submission" date="2011-10" db="EMBL/GenBank/DDBJ databases">
        <authorList>
            <person name="Genoscope - CEA"/>
        </authorList>
    </citation>
    <scope>NUCLEOTIDE SEQUENCE [LARGE SCALE GENOMIC DNA]</scope>
    <source>
        <strain evidence="2 3">RCC 1105</strain>
    </source>
</reference>
<dbReference type="Proteomes" id="UP000198341">
    <property type="component" value="Chromosome 4"/>
</dbReference>
<feature type="region of interest" description="Disordered" evidence="1">
    <location>
        <begin position="1"/>
        <end position="21"/>
    </location>
</feature>
<dbReference type="eggNOG" id="ENOG502QRWE">
    <property type="taxonomic scope" value="Eukaryota"/>
</dbReference>
<dbReference type="GeneID" id="19016372"/>
<evidence type="ECO:0000256" key="1">
    <source>
        <dbReference type="SAM" id="MobiDB-lite"/>
    </source>
</evidence>